<protein>
    <submittedName>
        <fullName evidence="2">Uncharacterized protein</fullName>
    </submittedName>
</protein>
<feature type="compositionally biased region" description="Acidic residues" evidence="1">
    <location>
        <begin position="796"/>
        <end position="807"/>
    </location>
</feature>
<feature type="compositionally biased region" description="Basic and acidic residues" evidence="1">
    <location>
        <begin position="579"/>
        <end position="591"/>
    </location>
</feature>
<feature type="compositionally biased region" description="Low complexity" evidence="1">
    <location>
        <begin position="1078"/>
        <end position="1099"/>
    </location>
</feature>
<feature type="compositionally biased region" description="Polar residues" evidence="1">
    <location>
        <begin position="203"/>
        <end position="226"/>
    </location>
</feature>
<feature type="compositionally biased region" description="Basic and acidic residues" evidence="1">
    <location>
        <begin position="1100"/>
        <end position="1119"/>
    </location>
</feature>
<feature type="compositionally biased region" description="Polar residues" evidence="1">
    <location>
        <begin position="175"/>
        <end position="187"/>
    </location>
</feature>
<feature type="region of interest" description="Disordered" evidence="1">
    <location>
        <begin position="557"/>
        <end position="624"/>
    </location>
</feature>
<reference evidence="2" key="1">
    <citation type="submission" date="2014-11" db="EMBL/GenBank/DDBJ databases">
        <authorList>
            <person name="Otto D Thomas"/>
            <person name="Naeem Raeece"/>
        </authorList>
    </citation>
    <scope>NUCLEOTIDE SEQUENCE</scope>
</reference>
<feature type="compositionally biased region" description="Low complexity" evidence="1">
    <location>
        <begin position="1120"/>
        <end position="1135"/>
    </location>
</feature>
<dbReference type="VEuPathDB" id="CryptoDB:Cvel_4334"/>
<dbReference type="EMBL" id="CDMZ01000981">
    <property type="protein sequence ID" value="CEM25060.1"/>
    <property type="molecule type" value="Genomic_DNA"/>
</dbReference>
<evidence type="ECO:0000256" key="1">
    <source>
        <dbReference type="SAM" id="MobiDB-lite"/>
    </source>
</evidence>
<feature type="region of interest" description="Disordered" evidence="1">
    <location>
        <begin position="784"/>
        <end position="810"/>
    </location>
</feature>
<name>A0A0G4G896_9ALVE</name>
<gene>
    <name evidence="2" type="ORF">Cvel_4334</name>
</gene>
<evidence type="ECO:0000313" key="2">
    <source>
        <dbReference type="EMBL" id="CEM25060.1"/>
    </source>
</evidence>
<accession>A0A0G4G896</accession>
<proteinExistence type="predicted"/>
<organism evidence="2">
    <name type="scientific">Chromera velia CCMP2878</name>
    <dbReference type="NCBI Taxonomy" id="1169474"/>
    <lineage>
        <taxon>Eukaryota</taxon>
        <taxon>Sar</taxon>
        <taxon>Alveolata</taxon>
        <taxon>Colpodellida</taxon>
        <taxon>Chromeraceae</taxon>
        <taxon>Chromera</taxon>
    </lineage>
</organism>
<feature type="region of interest" description="Disordered" evidence="1">
    <location>
        <begin position="292"/>
        <end position="353"/>
    </location>
</feature>
<feature type="region of interest" description="Disordered" evidence="1">
    <location>
        <begin position="164"/>
        <end position="247"/>
    </location>
</feature>
<feature type="compositionally biased region" description="Low complexity" evidence="1">
    <location>
        <begin position="561"/>
        <end position="578"/>
    </location>
</feature>
<sequence length="1150" mass="125435">MTAKALTSIRRALLVCEEAIAEHNEQVEIEAAQYRRVQKMAVHSRTKEVAGKRHAFVRAADHLTHLTSRQGAGHREEGGPRPLPSHLRVVHVAREAPCNPDNGPVFLITWAKTRLAYSAILSRRKKHMDAFVQSRLALGQLTELLVDVCQAVVDRGGDEFSLFSNSNMQGGGMTQGKNTKSAPSLPQITKLPLPLPEPAAFNVSLNPASSNKRPPSRDTPSGTAADSASPAKTRRASLVASQHRERRMSAMRQSIVEAVEQSPGGPALGEAFKQFLVTQTEKDKEAEEALKEIALDDDSEEDEQQKGPAVLRRQSMGVVGPAHAHSLAQTRRRSSVVSNGGSPPKQGGRRRSSCLSLMSAHLMDLDGQGSQGPAGGTQRRQSIAEHMVKVYAPEDEERDQRIAKKTGRAPLMASSVIGEAWNLPASKDTNKRKQAKIVQWALRRARVGREEKKDEGGIQNWLGIGSVTQSLRRALESELDARLVEEAAVSIALACRCCAAEMEILKGSGDKRHLEIYHAGLRLTSHILSDSHPAVVGLATSFYCAFKRKEQVMLGNFPAGSSSSSSQSRPHTVAAPPKAKTDKKAGSKEGQAEGSQTWRSDGKPEHKKEKTKRPRSAPAPLLVSAHTSRDVLVVSSEEAVKGKNGKEEIPILYPPTSRACVACSLYSHIAESEEGALVTLARSTKPGSQLVVPDRSNVHWLLKTKMSQPLERQHNTEFLRRSGAMLPPPVPHFRPPPVLPPLCPGRNCTRRDRWLQAAVAGDAFETRRAAERHQSLLLQALQQGDAVTSKQKETEKDAEDGDLDGTGEWEVGANSKSLLEIKLDDDESGEEGQVLASASAVTASKSLPSKKANRPSNGAPTSASARAAKQRQQRKASIAMGAIPSGPPVGRFQVNMDPYNLGLEGVISRDDTRRHRETKGKRRPGAFDVEEALPAWKLDKERLYTDGGSRGREEFCHCLGYSMANPFPRRVQGRYLTAPECAEVSANENLTNDFNQMFGSKHRAQIMYRYHFFSPMTALIREAGNSLRYTHKKLDEIENPPPPTPEPVVVLPRKESMDLIQGIKSAVGMAKKNEARVARPPSRPGSRGQSRPPSRGSRPASRDRIAEERKRRTPPKDMDPPQNSQPPAASNSAPSGKGGHRGSVAFANQS</sequence>
<feature type="region of interest" description="Disordered" evidence="1">
    <location>
        <begin position="829"/>
        <end position="875"/>
    </location>
</feature>
<feature type="region of interest" description="Disordered" evidence="1">
    <location>
        <begin position="1067"/>
        <end position="1150"/>
    </location>
</feature>
<dbReference type="AlphaFoldDB" id="A0A0G4G896"/>